<dbReference type="Pfam" id="PF01344">
    <property type="entry name" value="Kelch_1"/>
    <property type="match status" value="2"/>
</dbReference>
<evidence type="ECO:0000259" key="1">
    <source>
        <dbReference type="Pfam" id="PF00646"/>
    </source>
</evidence>
<dbReference type="EMBL" id="JADFTS010000005">
    <property type="protein sequence ID" value="KAF9605911.1"/>
    <property type="molecule type" value="Genomic_DNA"/>
</dbReference>
<dbReference type="InterPro" id="IPR001810">
    <property type="entry name" value="F-box_dom"/>
</dbReference>
<gene>
    <name evidence="2" type="ORF">IFM89_020790</name>
</gene>
<keyword evidence="3" id="KW-1185">Reference proteome</keyword>
<sequence>MTSVCSSSNSQVETLALTTLIPNLPNDISSLILSFIPFSHHSRLKPTCKSWKHFFSSKPLNFSLRQKFHSHLLCLFPQDPSISPPFLFDPKNLAWRPIPPMPCNSQLYGLTNFISIAFNYHLYVIGGSLFDARSFPMDRPSASASIYRFDMFTNHWVCLSPMLSARGSFACAAVNGGIIVAGGGSRHAMFGAAGSRMSSVERYDVEKNEWVEMDGLPRFRAGCVGFLIGNGEEMEFWVMGGYGESRTVSGVFPVDEYYRDGVVLELKSGGKWREIENMWEEGERRRLGNVVVLDGEDGEEPGIFMLDGADIFRVMWNCWGERGGVEERGWLLWYPLFFPRQSINLPDDDDDWGSVSAEEEANDLVNDVDSKKNVVAKKYGFADNLSMLWYLTLGMAQFSMNSDIVCGNTRGSKSKEKAGYDISSNRWQKESSVPRTALVDFCFGFAALDGELHVLSPLYTIDSKENRRPRLQKKGATILIQIYHPKKRAWRSMTTKPPSNCSLDFKTVVMCTIRI</sequence>
<dbReference type="PANTHER" id="PTHR47850">
    <property type="entry name" value="F-BOX/KELCH-REPEAT PROTEIN OR23"/>
    <property type="match status" value="1"/>
</dbReference>
<reference evidence="2 3" key="1">
    <citation type="submission" date="2020-10" db="EMBL/GenBank/DDBJ databases">
        <title>The Coptis chinensis genome and diversification of protoberbering-type alkaloids.</title>
        <authorList>
            <person name="Wang B."/>
            <person name="Shu S."/>
            <person name="Song C."/>
            <person name="Liu Y."/>
        </authorList>
    </citation>
    <scope>NUCLEOTIDE SEQUENCE [LARGE SCALE GENOMIC DNA]</scope>
    <source>
        <strain evidence="2">HL-2020</strain>
        <tissue evidence="2">Leaf</tissue>
    </source>
</reference>
<name>A0A835HUD6_9MAGN</name>
<dbReference type="AlphaFoldDB" id="A0A835HUD6"/>
<feature type="domain" description="F-box" evidence="1">
    <location>
        <begin position="21"/>
        <end position="62"/>
    </location>
</feature>
<dbReference type="Gene3D" id="2.120.10.80">
    <property type="entry name" value="Kelch-type beta propeller"/>
    <property type="match status" value="1"/>
</dbReference>
<dbReference type="SUPFAM" id="SSF117281">
    <property type="entry name" value="Kelch motif"/>
    <property type="match status" value="1"/>
</dbReference>
<dbReference type="Pfam" id="PF00646">
    <property type="entry name" value="F-box"/>
    <property type="match status" value="1"/>
</dbReference>
<protein>
    <recommendedName>
        <fullName evidence="1">F-box domain-containing protein</fullName>
    </recommendedName>
</protein>
<dbReference type="SUPFAM" id="SSF81383">
    <property type="entry name" value="F-box domain"/>
    <property type="match status" value="1"/>
</dbReference>
<dbReference type="Proteomes" id="UP000631114">
    <property type="component" value="Unassembled WGS sequence"/>
</dbReference>
<evidence type="ECO:0000313" key="2">
    <source>
        <dbReference type="EMBL" id="KAF9605911.1"/>
    </source>
</evidence>
<dbReference type="SMART" id="SM00612">
    <property type="entry name" value="Kelch"/>
    <property type="match status" value="2"/>
</dbReference>
<proteinExistence type="predicted"/>
<organism evidence="2 3">
    <name type="scientific">Coptis chinensis</name>
    <dbReference type="NCBI Taxonomy" id="261450"/>
    <lineage>
        <taxon>Eukaryota</taxon>
        <taxon>Viridiplantae</taxon>
        <taxon>Streptophyta</taxon>
        <taxon>Embryophyta</taxon>
        <taxon>Tracheophyta</taxon>
        <taxon>Spermatophyta</taxon>
        <taxon>Magnoliopsida</taxon>
        <taxon>Ranunculales</taxon>
        <taxon>Ranunculaceae</taxon>
        <taxon>Coptidoideae</taxon>
        <taxon>Coptis</taxon>
    </lineage>
</organism>
<dbReference type="PANTHER" id="PTHR47850:SF1">
    <property type="entry name" value="F-BOX_KELCH-REPEAT PROTEIN OR23"/>
    <property type="match status" value="1"/>
</dbReference>
<dbReference type="InterPro" id="IPR036047">
    <property type="entry name" value="F-box-like_dom_sf"/>
</dbReference>
<evidence type="ECO:0000313" key="3">
    <source>
        <dbReference type="Proteomes" id="UP000631114"/>
    </source>
</evidence>
<comment type="caution">
    <text evidence="2">The sequence shown here is derived from an EMBL/GenBank/DDBJ whole genome shotgun (WGS) entry which is preliminary data.</text>
</comment>
<dbReference type="InterPro" id="IPR015915">
    <property type="entry name" value="Kelch-typ_b-propeller"/>
</dbReference>
<dbReference type="InterPro" id="IPR006652">
    <property type="entry name" value="Kelch_1"/>
</dbReference>
<accession>A0A835HUD6</accession>
<dbReference type="OrthoDB" id="45365at2759"/>